<accession>A0A2P2J5A1</accession>
<reference evidence="1" key="1">
    <citation type="submission" date="2018-02" db="EMBL/GenBank/DDBJ databases">
        <title>Rhizophora mucronata_Transcriptome.</title>
        <authorList>
            <person name="Meera S.P."/>
            <person name="Sreeshan A."/>
            <person name="Augustine A."/>
        </authorList>
    </citation>
    <scope>NUCLEOTIDE SEQUENCE</scope>
    <source>
        <tissue evidence="1">Leaf</tissue>
    </source>
</reference>
<keyword evidence="1" id="KW-0689">Ribosomal protein</keyword>
<dbReference type="GO" id="GO:0005840">
    <property type="term" value="C:ribosome"/>
    <property type="evidence" value="ECO:0007669"/>
    <property type="project" value="UniProtKB-KW"/>
</dbReference>
<proteinExistence type="predicted"/>
<name>A0A2P2J5A1_RHIMU</name>
<keyword evidence="1" id="KW-0687">Ribonucleoprotein</keyword>
<dbReference type="EMBL" id="GGEC01008185">
    <property type="protein sequence ID" value="MBW88668.1"/>
    <property type="molecule type" value="Transcribed_RNA"/>
</dbReference>
<dbReference type="AlphaFoldDB" id="A0A2P2J5A1"/>
<evidence type="ECO:0000313" key="1">
    <source>
        <dbReference type="EMBL" id="MBW88668.1"/>
    </source>
</evidence>
<sequence>MATENKMEHPSMICFQYFQTQNRSTIVMLKKREKGHIY</sequence>
<organism evidence="1">
    <name type="scientific">Rhizophora mucronata</name>
    <name type="common">Asiatic mangrove</name>
    <dbReference type="NCBI Taxonomy" id="61149"/>
    <lineage>
        <taxon>Eukaryota</taxon>
        <taxon>Viridiplantae</taxon>
        <taxon>Streptophyta</taxon>
        <taxon>Embryophyta</taxon>
        <taxon>Tracheophyta</taxon>
        <taxon>Spermatophyta</taxon>
        <taxon>Magnoliopsida</taxon>
        <taxon>eudicotyledons</taxon>
        <taxon>Gunneridae</taxon>
        <taxon>Pentapetalae</taxon>
        <taxon>rosids</taxon>
        <taxon>fabids</taxon>
        <taxon>Malpighiales</taxon>
        <taxon>Rhizophoraceae</taxon>
        <taxon>Rhizophora</taxon>
    </lineage>
</organism>
<protein>
    <submittedName>
        <fullName evidence="1">Ribosomal protein</fullName>
    </submittedName>
</protein>